<feature type="non-terminal residue" evidence="10">
    <location>
        <position position="1"/>
    </location>
</feature>
<dbReference type="InterPro" id="IPR000782">
    <property type="entry name" value="FAS1_domain"/>
</dbReference>
<dbReference type="GO" id="GO:0009834">
    <property type="term" value="P:plant-type secondary cell wall biogenesis"/>
    <property type="evidence" value="ECO:0007669"/>
    <property type="project" value="TreeGrafter"/>
</dbReference>
<organism evidence="10 11">
    <name type="scientific">Taxus chinensis</name>
    <name type="common">Chinese yew</name>
    <name type="synonym">Taxus wallichiana var. chinensis</name>
    <dbReference type="NCBI Taxonomy" id="29808"/>
    <lineage>
        <taxon>Eukaryota</taxon>
        <taxon>Viridiplantae</taxon>
        <taxon>Streptophyta</taxon>
        <taxon>Embryophyta</taxon>
        <taxon>Tracheophyta</taxon>
        <taxon>Spermatophyta</taxon>
        <taxon>Pinopsida</taxon>
        <taxon>Pinidae</taxon>
        <taxon>Conifers II</taxon>
        <taxon>Cupressales</taxon>
        <taxon>Taxaceae</taxon>
        <taxon>Taxus</taxon>
    </lineage>
</organism>
<protein>
    <recommendedName>
        <fullName evidence="9">FAS1 domain-containing protein</fullName>
    </recommendedName>
</protein>
<comment type="caution">
    <text evidence="10">The sequence shown here is derived from an EMBL/GenBank/DDBJ whole genome shotgun (WGS) entry which is preliminary data.</text>
</comment>
<feature type="non-terminal residue" evidence="10">
    <location>
        <position position="263"/>
    </location>
</feature>
<dbReference type="GO" id="GO:0098552">
    <property type="term" value="C:side of membrane"/>
    <property type="evidence" value="ECO:0007669"/>
    <property type="project" value="UniProtKB-KW"/>
</dbReference>
<accession>A0AA38L880</accession>
<keyword evidence="4" id="KW-0336">GPI-anchor</keyword>
<reference evidence="10 11" key="1">
    <citation type="journal article" date="2021" name="Nat. Plants">
        <title>The Taxus genome provides insights into paclitaxel biosynthesis.</title>
        <authorList>
            <person name="Xiong X."/>
            <person name="Gou J."/>
            <person name="Liao Q."/>
            <person name="Li Y."/>
            <person name="Zhou Q."/>
            <person name="Bi G."/>
            <person name="Li C."/>
            <person name="Du R."/>
            <person name="Wang X."/>
            <person name="Sun T."/>
            <person name="Guo L."/>
            <person name="Liang H."/>
            <person name="Lu P."/>
            <person name="Wu Y."/>
            <person name="Zhang Z."/>
            <person name="Ro D.K."/>
            <person name="Shang Y."/>
            <person name="Huang S."/>
            <person name="Yan J."/>
        </authorList>
    </citation>
    <scope>NUCLEOTIDE SEQUENCE [LARGE SCALE GENOMIC DNA]</scope>
    <source>
        <strain evidence="10">Ta-2019</strain>
    </source>
</reference>
<evidence type="ECO:0000256" key="2">
    <source>
        <dbReference type="ARBA" id="ARBA00007843"/>
    </source>
</evidence>
<feature type="domain" description="FAS1" evidence="9">
    <location>
        <begin position="47"/>
        <end position="191"/>
    </location>
</feature>
<dbReference type="Proteomes" id="UP000824469">
    <property type="component" value="Unassembled WGS sequence"/>
</dbReference>
<name>A0AA38L880_TAXCH</name>
<keyword evidence="11" id="KW-1185">Reference proteome</keyword>
<dbReference type="GO" id="GO:0005886">
    <property type="term" value="C:plasma membrane"/>
    <property type="evidence" value="ECO:0007669"/>
    <property type="project" value="UniProtKB-SubCell"/>
</dbReference>
<evidence type="ECO:0000256" key="3">
    <source>
        <dbReference type="ARBA" id="ARBA00022475"/>
    </source>
</evidence>
<evidence type="ECO:0000313" key="11">
    <source>
        <dbReference type="Proteomes" id="UP000824469"/>
    </source>
</evidence>
<keyword evidence="3" id="KW-1003">Cell membrane</keyword>
<keyword evidence="4" id="KW-0325">Glycoprotein</keyword>
<evidence type="ECO:0000259" key="9">
    <source>
        <dbReference type="PROSITE" id="PS50213"/>
    </source>
</evidence>
<evidence type="ECO:0000256" key="7">
    <source>
        <dbReference type="ARBA" id="ARBA00024686"/>
    </source>
</evidence>
<dbReference type="InterPro" id="IPR036378">
    <property type="entry name" value="FAS1_dom_sf"/>
</dbReference>
<keyword evidence="6" id="KW-0472">Membrane</keyword>
<gene>
    <name evidence="10" type="ORF">KI387_024066</name>
</gene>
<evidence type="ECO:0000313" key="10">
    <source>
        <dbReference type="EMBL" id="KAH9315439.1"/>
    </source>
</evidence>
<evidence type="ECO:0000256" key="1">
    <source>
        <dbReference type="ARBA" id="ARBA00004609"/>
    </source>
</evidence>
<dbReference type="InterPro" id="IPR045003">
    <property type="entry name" value="FLA_A"/>
</dbReference>
<dbReference type="PROSITE" id="PS50213">
    <property type="entry name" value="FAS1"/>
    <property type="match status" value="1"/>
</dbReference>
<dbReference type="EMBL" id="JAHRHJ020000005">
    <property type="protein sequence ID" value="KAH9315439.1"/>
    <property type="molecule type" value="Genomic_DNA"/>
</dbReference>
<feature type="compositionally biased region" description="Low complexity" evidence="8">
    <location>
        <begin position="210"/>
        <end position="222"/>
    </location>
</feature>
<evidence type="ECO:0000256" key="5">
    <source>
        <dbReference type="ARBA" id="ARBA00022729"/>
    </source>
</evidence>
<keyword evidence="4" id="KW-0449">Lipoprotein</keyword>
<dbReference type="SMART" id="SM00554">
    <property type="entry name" value="FAS1"/>
    <property type="match status" value="1"/>
</dbReference>
<comment type="similarity">
    <text evidence="2">Belongs to the fasciclin-like AGP family.</text>
</comment>
<sequence length="263" mass="26890">VLMKMDKLGGLKMVVMLSLMAVGCGALEDVLLVSSVPVPAPAPATAFVNLTDLLSLAGPFSTFLSLLESTDLLTSVQTQANNTEEGVTIFAPSDKAFASLKATPLSNLTADQKKALILAHVISKFYALSDFQNFSNPANTMATGMNGGKYNLNITAKSGAVSLSSGYVTVPIFSTVHVTYPVALYAISKVLLPEDIFGLPSPSPAPSPAPDAASPEPLSPSSTAKAGVSPATATANADAPHASPASILTANAGFTLLLAPLLM</sequence>
<dbReference type="OMA" id="HSHENAM"/>
<dbReference type="AlphaFoldDB" id="A0AA38L880"/>
<comment type="function">
    <text evidence="7">May be a cell surface adhesion protein.</text>
</comment>
<evidence type="ECO:0000256" key="4">
    <source>
        <dbReference type="ARBA" id="ARBA00022622"/>
    </source>
</evidence>
<dbReference type="PANTHER" id="PTHR32077">
    <property type="entry name" value="FASCICLIN-LIKE ARABINOGALACTAN PROTEIN"/>
    <property type="match status" value="1"/>
</dbReference>
<dbReference type="PANTHER" id="PTHR32077:SF3">
    <property type="entry name" value="FASCICLIN-LIKE ARABINOGALACTAN PROTEIN 7"/>
    <property type="match status" value="1"/>
</dbReference>
<feature type="compositionally biased region" description="Low complexity" evidence="8">
    <location>
        <begin position="229"/>
        <end position="239"/>
    </location>
</feature>
<feature type="region of interest" description="Disordered" evidence="8">
    <location>
        <begin position="202"/>
        <end position="239"/>
    </location>
</feature>
<evidence type="ECO:0000256" key="6">
    <source>
        <dbReference type="ARBA" id="ARBA00023136"/>
    </source>
</evidence>
<dbReference type="Gene3D" id="2.30.180.10">
    <property type="entry name" value="FAS1 domain"/>
    <property type="match status" value="1"/>
</dbReference>
<proteinExistence type="inferred from homology"/>
<comment type="subcellular location">
    <subcellularLocation>
        <location evidence="1">Cell membrane</location>
        <topology evidence="1">Lipid-anchor</topology>
        <topology evidence="1">GPI-anchor</topology>
    </subcellularLocation>
</comment>
<evidence type="ECO:0000256" key="8">
    <source>
        <dbReference type="SAM" id="MobiDB-lite"/>
    </source>
</evidence>
<dbReference type="Pfam" id="PF02469">
    <property type="entry name" value="Fasciclin"/>
    <property type="match status" value="1"/>
</dbReference>
<dbReference type="SUPFAM" id="SSF82153">
    <property type="entry name" value="FAS1 domain"/>
    <property type="match status" value="1"/>
</dbReference>
<keyword evidence="5" id="KW-0732">Signal</keyword>